<dbReference type="Gene3D" id="3.40.50.12370">
    <property type="match status" value="1"/>
</dbReference>
<dbReference type="Proteomes" id="UP000199350">
    <property type="component" value="Chromosome I"/>
</dbReference>
<feature type="domain" description="UspA" evidence="1">
    <location>
        <begin position="36"/>
        <end position="147"/>
    </location>
</feature>
<evidence type="ECO:0000259" key="1">
    <source>
        <dbReference type="Pfam" id="PF00582"/>
    </source>
</evidence>
<evidence type="ECO:0000313" key="2">
    <source>
        <dbReference type="EMBL" id="SDM00758.1"/>
    </source>
</evidence>
<dbReference type="SUPFAM" id="SSF52402">
    <property type="entry name" value="Adenine nucleotide alpha hydrolases-like"/>
    <property type="match status" value="1"/>
</dbReference>
<dbReference type="Pfam" id="PF00582">
    <property type="entry name" value="Usp"/>
    <property type="match status" value="1"/>
</dbReference>
<name>A0A1G9PPJ8_9CORY</name>
<dbReference type="AlphaFoldDB" id="A0A1G9PPJ8"/>
<protein>
    <submittedName>
        <fullName evidence="2">Nucleotide-binding universal stress protein, UspA family</fullName>
    </submittedName>
</protein>
<dbReference type="EMBL" id="LT629700">
    <property type="protein sequence ID" value="SDM00758.1"/>
    <property type="molecule type" value="Genomic_DNA"/>
</dbReference>
<sequence>MSDPLRVTAAWHGANGGSNDEVLQLAGWLGKSVPLAVQVVAPATWASSTPATGKKFKKLLRDQSEAFAATARTALEEYVEEEMWALEPARMMASTSESSSLTRAADELDAHMILLGSRARKPKGTLLVSSLVDSLLESTTKPLLIVPQNLKLSKKGVTRVNYIFPGRNGLERNAGLWEATALARRIGVPIRLIAISPDTLTGSDLDASLDTPNTSAQWYESALGKLDHARDAVIDAAHALDPPADDGLVVEVAVAVDHGWKKAVHSVKWKKGDLACLAVRPTTQLKWVFGKAHPGKFLRHVPAPALIFPYASA</sequence>
<dbReference type="InterPro" id="IPR006016">
    <property type="entry name" value="UspA"/>
</dbReference>
<gene>
    <name evidence="2" type="ORF">SAMN04488535_1546</name>
</gene>
<reference evidence="3" key="1">
    <citation type="submission" date="2016-10" db="EMBL/GenBank/DDBJ databases">
        <authorList>
            <person name="Varghese N."/>
            <person name="Submissions S."/>
        </authorList>
    </citation>
    <scope>NUCLEOTIDE SEQUENCE [LARGE SCALE GENOMIC DNA]</scope>
    <source>
        <strain evidence="3">DSM 20632</strain>
    </source>
</reference>
<organism evidence="2 3">
    <name type="scientific">Corynebacterium mycetoides</name>
    <dbReference type="NCBI Taxonomy" id="38302"/>
    <lineage>
        <taxon>Bacteria</taxon>
        <taxon>Bacillati</taxon>
        <taxon>Actinomycetota</taxon>
        <taxon>Actinomycetes</taxon>
        <taxon>Mycobacteriales</taxon>
        <taxon>Corynebacteriaceae</taxon>
        <taxon>Corynebacterium</taxon>
    </lineage>
</organism>
<keyword evidence="3" id="KW-1185">Reference proteome</keyword>
<proteinExistence type="predicted"/>
<evidence type="ECO:0000313" key="3">
    <source>
        <dbReference type="Proteomes" id="UP000199350"/>
    </source>
</evidence>
<dbReference type="STRING" id="38302.SAMN04488535_1546"/>
<accession>A0A1G9PPJ8</accession>